<reference evidence="7" key="1">
    <citation type="submission" date="2020-11" db="EMBL/GenBank/DDBJ databases">
        <authorList>
            <person name="Tran Van P."/>
        </authorList>
    </citation>
    <scope>NUCLEOTIDE SEQUENCE</scope>
</reference>
<dbReference type="AlphaFoldDB" id="A0A7R9L5M5"/>
<evidence type="ECO:0000256" key="1">
    <source>
        <dbReference type="ARBA" id="ARBA00005964"/>
    </source>
</evidence>
<dbReference type="OrthoDB" id="6513732at2759"/>
<dbReference type="GO" id="GO:0005615">
    <property type="term" value="C:extracellular space"/>
    <property type="evidence" value="ECO:0007669"/>
    <property type="project" value="TreeGrafter"/>
</dbReference>
<organism evidence="7">
    <name type="scientific">Medioppia subpectinata</name>
    <dbReference type="NCBI Taxonomy" id="1979941"/>
    <lineage>
        <taxon>Eukaryota</taxon>
        <taxon>Metazoa</taxon>
        <taxon>Ecdysozoa</taxon>
        <taxon>Arthropoda</taxon>
        <taxon>Chelicerata</taxon>
        <taxon>Arachnida</taxon>
        <taxon>Acari</taxon>
        <taxon>Acariformes</taxon>
        <taxon>Sarcoptiformes</taxon>
        <taxon>Oribatida</taxon>
        <taxon>Brachypylina</taxon>
        <taxon>Oppioidea</taxon>
        <taxon>Oppiidae</taxon>
        <taxon>Medioppia</taxon>
    </lineage>
</organism>
<protein>
    <recommendedName>
        <fullName evidence="5">Carboxylic ester hydrolase</fullName>
        <ecNumber evidence="5">3.1.1.-</ecNumber>
    </recommendedName>
</protein>
<dbReference type="GO" id="GO:0005886">
    <property type="term" value="C:plasma membrane"/>
    <property type="evidence" value="ECO:0007669"/>
    <property type="project" value="TreeGrafter"/>
</dbReference>
<dbReference type="PANTHER" id="PTHR43918">
    <property type="entry name" value="ACETYLCHOLINESTERASE"/>
    <property type="match status" value="1"/>
</dbReference>
<comment type="similarity">
    <text evidence="1 5">Belongs to the type-B carboxylesterase/lipase family.</text>
</comment>
<dbReference type="PROSITE" id="PS00122">
    <property type="entry name" value="CARBOXYLESTERASE_B_1"/>
    <property type="match status" value="1"/>
</dbReference>
<gene>
    <name evidence="7" type="ORF">OSB1V03_LOCUS15729</name>
</gene>
<evidence type="ECO:0000256" key="2">
    <source>
        <dbReference type="ARBA" id="ARBA00022487"/>
    </source>
</evidence>
<dbReference type="InterPro" id="IPR002018">
    <property type="entry name" value="CarbesteraseB"/>
</dbReference>
<dbReference type="InterPro" id="IPR019826">
    <property type="entry name" value="Carboxylesterase_B_AS"/>
</dbReference>
<dbReference type="Gene3D" id="3.40.50.1820">
    <property type="entry name" value="alpha/beta hydrolase"/>
    <property type="match status" value="1"/>
</dbReference>
<dbReference type="InterPro" id="IPR029058">
    <property type="entry name" value="AB_hydrolase_fold"/>
</dbReference>
<dbReference type="InterPro" id="IPR050654">
    <property type="entry name" value="AChE-related_enzymes"/>
</dbReference>
<dbReference type="GO" id="GO:0006581">
    <property type="term" value="P:acetylcholine catabolic process"/>
    <property type="evidence" value="ECO:0007669"/>
    <property type="project" value="TreeGrafter"/>
</dbReference>
<evidence type="ECO:0000256" key="3">
    <source>
        <dbReference type="ARBA" id="ARBA00022801"/>
    </source>
</evidence>
<evidence type="ECO:0000313" key="7">
    <source>
        <dbReference type="EMBL" id="CAD7635338.1"/>
    </source>
</evidence>
<dbReference type="SUPFAM" id="SSF53474">
    <property type="entry name" value="alpha/beta-Hydrolases"/>
    <property type="match status" value="1"/>
</dbReference>
<dbReference type="EMBL" id="CAJPIZ010016609">
    <property type="protein sequence ID" value="CAG2115768.1"/>
    <property type="molecule type" value="Genomic_DNA"/>
</dbReference>
<feature type="domain" description="Carboxylesterase type B" evidence="6">
    <location>
        <begin position="1"/>
        <end position="367"/>
    </location>
</feature>
<evidence type="ECO:0000256" key="5">
    <source>
        <dbReference type="RuleBase" id="RU361235"/>
    </source>
</evidence>
<evidence type="ECO:0000313" key="8">
    <source>
        <dbReference type="Proteomes" id="UP000759131"/>
    </source>
</evidence>
<dbReference type="PANTHER" id="PTHR43918:SF4">
    <property type="entry name" value="CARBOXYLIC ESTER HYDROLASE"/>
    <property type="match status" value="1"/>
</dbReference>
<proteinExistence type="inferred from homology"/>
<keyword evidence="2" id="KW-0719">Serine esterase</keyword>
<dbReference type="Proteomes" id="UP000759131">
    <property type="component" value="Unassembled WGS sequence"/>
</dbReference>
<dbReference type="EMBL" id="OC871184">
    <property type="protein sequence ID" value="CAD7635338.1"/>
    <property type="molecule type" value="Genomic_DNA"/>
</dbReference>
<evidence type="ECO:0000259" key="6">
    <source>
        <dbReference type="Pfam" id="PF00135"/>
    </source>
</evidence>
<dbReference type="GO" id="GO:0019695">
    <property type="term" value="P:choline metabolic process"/>
    <property type="evidence" value="ECO:0007669"/>
    <property type="project" value="TreeGrafter"/>
</dbReference>
<name>A0A7R9L5M5_9ACAR</name>
<dbReference type="Pfam" id="PF00135">
    <property type="entry name" value="COesterase"/>
    <property type="match status" value="1"/>
</dbReference>
<dbReference type="EC" id="3.1.1.-" evidence="5"/>
<accession>A0A7R9L5M5</accession>
<evidence type="ECO:0000256" key="4">
    <source>
        <dbReference type="ARBA" id="ARBA00023180"/>
    </source>
</evidence>
<sequence length="389" mass="43614">MGLWDQALALQWVSDNIQHFGGDASRITVFGESAGGWSTSLHLLSPVTRHLFQNAILMSGAAINRNAGEPARDVALKWLKGAQAIGCTPADKPPATEFTPEIIECFQRAPAETLSAIPFMPTLMEGVVGWNTVVVVDGEFLPDLPLRMLNNGDHKHAVNVMVGTAQDEGSWILWFSEDSVKYARQSPPAITYTEAYNELSRISRKMWSKEPIDGELAAKVYFNGLSDESPDDLLRRTIGIAVGDYLLGCPVLQFGRTLFENDPDNTRVYQYLYNSKLGRPKLVCTDWSGVCHFDDVYPVFGVPFYQANRFVDGERQVSAKVIDIFSTFAKTGQPPEQEGAHWDEYYRLNNYTITPYYEITSQPKPVTNFGAGLKIVECEYLWKKYIDQQ</sequence>
<dbReference type="GO" id="GO:0003990">
    <property type="term" value="F:acetylcholinesterase activity"/>
    <property type="evidence" value="ECO:0007669"/>
    <property type="project" value="TreeGrafter"/>
</dbReference>
<keyword evidence="4" id="KW-0325">Glycoprotein</keyword>
<keyword evidence="3 5" id="KW-0378">Hydrolase</keyword>
<keyword evidence="8" id="KW-1185">Reference proteome</keyword>